<organism evidence="1 2">
    <name type="scientific">Trichinella patagoniensis</name>
    <dbReference type="NCBI Taxonomy" id="990121"/>
    <lineage>
        <taxon>Eukaryota</taxon>
        <taxon>Metazoa</taxon>
        <taxon>Ecdysozoa</taxon>
        <taxon>Nematoda</taxon>
        <taxon>Enoplea</taxon>
        <taxon>Dorylaimia</taxon>
        <taxon>Trichinellida</taxon>
        <taxon>Trichinellidae</taxon>
        <taxon>Trichinella</taxon>
    </lineage>
</organism>
<reference evidence="1 2" key="1">
    <citation type="submission" date="2015-01" db="EMBL/GenBank/DDBJ databases">
        <title>Evolution of Trichinella species and genotypes.</title>
        <authorList>
            <person name="Korhonen P.K."/>
            <person name="Edoardo P."/>
            <person name="Giuseppe L.R."/>
            <person name="Gasser R.B."/>
        </authorList>
    </citation>
    <scope>NUCLEOTIDE SEQUENCE [LARGE SCALE GENOMIC DNA]</scope>
    <source>
        <strain evidence="1">ISS2496</strain>
    </source>
</reference>
<dbReference type="AlphaFoldDB" id="A0A0V1AH58"/>
<gene>
    <name evidence="1" type="ORF">T12_7612</name>
</gene>
<keyword evidence="2" id="KW-1185">Reference proteome</keyword>
<dbReference type="EMBL" id="JYDQ01000001">
    <property type="protein sequence ID" value="KRY23982.1"/>
    <property type="molecule type" value="Genomic_DNA"/>
</dbReference>
<proteinExistence type="predicted"/>
<sequence>MDAFCRLFISIFNTQIPLLAQLYMISLLGYNTFKTVQLLFVKGHVHHFKCSETVLTVIAMDLFIESLV</sequence>
<evidence type="ECO:0000313" key="2">
    <source>
        <dbReference type="Proteomes" id="UP000054783"/>
    </source>
</evidence>
<accession>A0A0V1AH58</accession>
<name>A0A0V1AH58_9BILA</name>
<protein>
    <submittedName>
        <fullName evidence="1">Uncharacterized protein</fullName>
    </submittedName>
</protein>
<comment type="caution">
    <text evidence="1">The sequence shown here is derived from an EMBL/GenBank/DDBJ whole genome shotgun (WGS) entry which is preliminary data.</text>
</comment>
<evidence type="ECO:0000313" key="1">
    <source>
        <dbReference type="EMBL" id="KRY23982.1"/>
    </source>
</evidence>
<dbReference type="Proteomes" id="UP000054783">
    <property type="component" value="Unassembled WGS sequence"/>
</dbReference>